<comment type="caution">
    <text evidence="2">The sequence shown here is derived from an EMBL/GenBank/DDBJ whole genome shotgun (WGS) entry which is preliminary data.</text>
</comment>
<evidence type="ECO:0000256" key="1">
    <source>
        <dbReference type="SAM" id="Phobius"/>
    </source>
</evidence>
<dbReference type="PANTHER" id="PTHR47755:SF1">
    <property type="entry name" value="CELL DIVISION PROTEIN FTSX"/>
    <property type="match status" value="1"/>
</dbReference>
<protein>
    <submittedName>
        <fullName evidence="2">ABC transporter permease</fullName>
    </submittedName>
</protein>
<dbReference type="InterPro" id="IPR004513">
    <property type="entry name" value="FtsX"/>
</dbReference>
<gene>
    <name evidence="2" type="ORF">WNY59_13375</name>
</gene>
<feature type="transmembrane region" description="Helical" evidence="1">
    <location>
        <begin position="232"/>
        <end position="254"/>
    </location>
</feature>
<dbReference type="Proteomes" id="UP001477870">
    <property type="component" value="Unassembled WGS sequence"/>
</dbReference>
<feature type="transmembrane region" description="Helical" evidence="1">
    <location>
        <begin position="176"/>
        <end position="196"/>
    </location>
</feature>
<feature type="transmembrane region" description="Helical" evidence="1">
    <location>
        <begin position="202"/>
        <end position="220"/>
    </location>
</feature>
<proteinExistence type="predicted"/>
<reference evidence="2 3" key="1">
    <citation type="submission" date="2024-03" db="EMBL/GenBank/DDBJ databases">
        <title>Community enrichment and isolation of bacterial strains for fucoidan degradation.</title>
        <authorList>
            <person name="Sichert A."/>
        </authorList>
    </citation>
    <scope>NUCLEOTIDE SEQUENCE [LARGE SCALE GENOMIC DNA]</scope>
    <source>
        <strain evidence="2 3">AS62</strain>
    </source>
</reference>
<evidence type="ECO:0000313" key="3">
    <source>
        <dbReference type="Proteomes" id="UP001477870"/>
    </source>
</evidence>
<keyword evidence="1" id="KW-1133">Transmembrane helix</keyword>
<keyword evidence="3" id="KW-1185">Reference proteome</keyword>
<feature type="transmembrane region" description="Helical" evidence="1">
    <location>
        <begin position="274"/>
        <end position="297"/>
    </location>
</feature>
<organism evidence="2 3">
    <name type="scientific">Ahrensia kielensis</name>
    <dbReference type="NCBI Taxonomy" id="76980"/>
    <lineage>
        <taxon>Bacteria</taxon>
        <taxon>Pseudomonadati</taxon>
        <taxon>Pseudomonadota</taxon>
        <taxon>Alphaproteobacteria</taxon>
        <taxon>Hyphomicrobiales</taxon>
        <taxon>Ahrensiaceae</taxon>
        <taxon>Ahrensia</taxon>
    </lineage>
</organism>
<accession>A0ABU9TA89</accession>
<keyword evidence="1" id="KW-0472">Membrane</keyword>
<evidence type="ECO:0000313" key="2">
    <source>
        <dbReference type="EMBL" id="MEM5502581.1"/>
    </source>
</evidence>
<dbReference type="PANTHER" id="PTHR47755">
    <property type="entry name" value="CELL DIVISION PROTEIN FTSX"/>
    <property type="match status" value="1"/>
</dbReference>
<feature type="transmembrane region" description="Helical" evidence="1">
    <location>
        <begin position="25"/>
        <end position="51"/>
    </location>
</feature>
<keyword evidence="1" id="KW-0812">Transmembrane</keyword>
<dbReference type="RefSeq" id="WP_342848859.1">
    <property type="nucleotide sequence ID" value="NZ_JBBMQO010000007.1"/>
</dbReference>
<name>A0ABU9TA89_9HYPH</name>
<sequence length="322" mass="34672">MADTPVNAEAEHSVKPTPIVPPSNIAGQALSLVIAIMSFLACLTVGAVLMIDKSASSWQSQISREATVQIRPARDFDIETALVEAQAIAASFDGVTDARIIGLSQTATLLEPWLGKDINLSELPVPRLVVIRIDERNPPDFKAIGAAINEAIPNATLDDHRAWVDRLVSMANTTTYVGVAILLLVLTALVLTVVFATRGALASNHIIIEVLHFVGARANFIAGQFQRRFFWIGLRGALIGGGAAIAMFLIFQFWAGRNLTTAEGVQVAVLFGDFSIGMGIFIGTFFVIALVAALTTLTARLTVVRTIYEIDEQRADPSRQSY</sequence>
<dbReference type="EMBL" id="JBBMQO010000007">
    <property type="protein sequence ID" value="MEM5502581.1"/>
    <property type="molecule type" value="Genomic_DNA"/>
</dbReference>